<evidence type="ECO:0000313" key="8">
    <source>
        <dbReference type="Proteomes" id="UP001149813"/>
    </source>
</evidence>
<dbReference type="PANTHER" id="PTHR10963:SF22">
    <property type="entry name" value="GLYCOSIDASE CRH2-RELATED"/>
    <property type="match status" value="1"/>
</dbReference>
<organism evidence="7 8">
    <name type="scientific">Coemansia erecta</name>
    <dbReference type="NCBI Taxonomy" id="147472"/>
    <lineage>
        <taxon>Eukaryota</taxon>
        <taxon>Fungi</taxon>
        <taxon>Fungi incertae sedis</taxon>
        <taxon>Zoopagomycota</taxon>
        <taxon>Kickxellomycotina</taxon>
        <taxon>Kickxellomycetes</taxon>
        <taxon>Kickxellales</taxon>
        <taxon>Kickxellaceae</taxon>
        <taxon>Coemansia</taxon>
    </lineage>
</organism>
<accession>A0A9W8CPD5</accession>
<feature type="compositionally biased region" description="Polar residues" evidence="4">
    <location>
        <begin position="304"/>
        <end position="313"/>
    </location>
</feature>
<keyword evidence="3 7" id="KW-0326">Glycosidase</keyword>
<dbReference type="InterPro" id="IPR000757">
    <property type="entry name" value="Beta-glucanase-like"/>
</dbReference>
<feature type="domain" description="GH16" evidence="6">
    <location>
        <begin position="27"/>
        <end position="254"/>
    </location>
</feature>
<dbReference type="Proteomes" id="UP001149813">
    <property type="component" value="Unassembled WGS sequence"/>
</dbReference>
<evidence type="ECO:0000313" key="7">
    <source>
        <dbReference type="EMBL" id="KAJ1721195.1"/>
    </source>
</evidence>
<evidence type="ECO:0000256" key="2">
    <source>
        <dbReference type="ARBA" id="ARBA00022801"/>
    </source>
</evidence>
<keyword evidence="2" id="KW-0378">Hydrolase</keyword>
<protein>
    <submittedName>
        <fullName evidence="7">Glycosidase CRH2</fullName>
    </submittedName>
</protein>
<feature type="compositionally biased region" description="Low complexity" evidence="4">
    <location>
        <begin position="334"/>
        <end position="345"/>
    </location>
</feature>
<feature type="region of interest" description="Disordered" evidence="4">
    <location>
        <begin position="538"/>
        <end position="562"/>
    </location>
</feature>
<name>A0A9W8CPD5_9FUNG</name>
<proteinExistence type="predicted"/>
<reference evidence="7" key="1">
    <citation type="submission" date="2022-07" db="EMBL/GenBank/DDBJ databases">
        <title>Phylogenomic reconstructions and comparative analyses of Kickxellomycotina fungi.</title>
        <authorList>
            <person name="Reynolds N.K."/>
            <person name="Stajich J.E."/>
            <person name="Barry K."/>
            <person name="Grigoriev I.V."/>
            <person name="Crous P."/>
            <person name="Smith M.E."/>
        </authorList>
    </citation>
    <scope>NUCLEOTIDE SEQUENCE</scope>
    <source>
        <strain evidence="7">NBRC 32514</strain>
    </source>
</reference>
<dbReference type="SUPFAM" id="SSF49899">
    <property type="entry name" value="Concanavalin A-like lectins/glucanases"/>
    <property type="match status" value="1"/>
</dbReference>
<dbReference type="GO" id="GO:0005975">
    <property type="term" value="P:carbohydrate metabolic process"/>
    <property type="evidence" value="ECO:0007669"/>
    <property type="project" value="InterPro"/>
</dbReference>
<evidence type="ECO:0000256" key="3">
    <source>
        <dbReference type="ARBA" id="ARBA00023295"/>
    </source>
</evidence>
<keyword evidence="8" id="KW-1185">Reference proteome</keyword>
<comment type="caution">
    <text evidence="7">The sequence shown here is derived from an EMBL/GenBank/DDBJ whole genome shotgun (WGS) entry which is preliminary data.</text>
</comment>
<evidence type="ECO:0000256" key="5">
    <source>
        <dbReference type="SAM" id="SignalP"/>
    </source>
</evidence>
<keyword evidence="1 5" id="KW-0732">Signal</keyword>
<dbReference type="OrthoDB" id="4781at2759"/>
<dbReference type="PROSITE" id="PS51257">
    <property type="entry name" value="PROKAR_LIPOPROTEIN"/>
    <property type="match status" value="1"/>
</dbReference>
<dbReference type="Gene3D" id="2.60.120.200">
    <property type="match status" value="1"/>
</dbReference>
<feature type="non-terminal residue" evidence="7">
    <location>
        <position position="1"/>
    </location>
</feature>
<dbReference type="PANTHER" id="PTHR10963">
    <property type="entry name" value="GLYCOSYL HYDROLASE-RELATED"/>
    <property type="match status" value="1"/>
</dbReference>
<feature type="signal peptide" evidence="5">
    <location>
        <begin position="1"/>
        <end position="19"/>
    </location>
</feature>
<dbReference type="GO" id="GO:0004553">
    <property type="term" value="F:hydrolase activity, hydrolyzing O-glycosyl compounds"/>
    <property type="evidence" value="ECO:0007669"/>
    <property type="project" value="InterPro"/>
</dbReference>
<sequence>MRPVLLLGVAPLFVSHALAACSGMNAADQGTCPANTCQTLTEDFSSSNVLVPASSYTAASSSNVTFVSEQSPDLASVQDGNLVLSLKRSGTGSTAAYVGTTVYFTRSMHYGTVTARIQSGSTAAGVISSLQLQDDSGSSIDLDWVGLSSNRVQANYYTNNQLQLSQAAASIISVDPTSTFVEYKIVWLPDSLTWYANGFAVRTVKRQETWAEGEQRFNYPSKPARLSFSIWDSSKSINPTLTQQWAGSLQPQSSDASFEMLVKSVTVQCYSNSTSTVNTAHSANTLDIDTSTTDQQQEQNKQQSSLSGSTKSATDVDLTNFGLTSIDDNESSGDESSSSPLVSSDAPTDDLSKWLAGLNSPLSSSSWQTHIGGFNLDGILDLMVGDDNGNVDFGAIGIELAHNLANVIDMNEVGNMASTLGMMMSGIGVAAELQRQAASNTGEGNQNTPLDDGITMLMRQVLQNQQGASAINSNMFEPQSGGRKEATGNNNALDMSQLINLVASGTNNNMDVQGIANILGGIMSPDSQVDGHVSTRAKRNSEPASAETIHAAPSKGTSPRGEVRNVGSIMNEFVNGGDISG</sequence>
<evidence type="ECO:0000259" key="6">
    <source>
        <dbReference type="PROSITE" id="PS51762"/>
    </source>
</evidence>
<evidence type="ECO:0000256" key="4">
    <source>
        <dbReference type="SAM" id="MobiDB-lite"/>
    </source>
</evidence>
<dbReference type="InterPro" id="IPR050546">
    <property type="entry name" value="Glycosyl_Hydrlase_16"/>
</dbReference>
<dbReference type="PROSITE" id="PS51762">
    <property type="entry name" value="GH16_2"/>
    <property type="match status" value="1"/>
</dbReference>
<dbReference type="AlphaFoldDB" id="A0A9W8CPD5"/>
<dbReference type="InterPro" id="IPR013320">
    <property type="entry name" value="ConA-like_dom_sf"/>
</dbReference>
<dbReference type="Pfam" id="PF00722">
    <property type="entry name" value="Glyco_hydro_16"/>
    <property type="match status" value="1"/>
</dbReference>
<evidence type="ECO:0000256" key="1">
    <source>
        <dbReference type="ARBA" id="ARBA00022729"/>
    </source>
</evidence>
<dbReference type="EMBL" id="JANBOJ010000189">
    <property type="protein sequence ID" value="KAJ1721195.1"/>
    <property type="molecule type" value="Genomic_DNA"/>
</dbReference>
<feature type="chain" id="PRO_5040786759" evidence="5">
    <location>
        <begin position="20"/>
        <end position="581"/>
    </location>
</feature>
<gene>
    <name evidence="7" type="primary">UTR2_4</name>
    <name evidence="7" type="ORF">LPJ53_004248</name>
</gene>
<feature type="region of interest" description="Disordered" evidence="4">
    <location>
        <begin position="291"/>
        <end position="346"/>
    </location>
</feature>